<dbReference type="InterPro" id="IPR032675">
    <property type="entry name" value="LRR_dom_sf"/>
</dbReference>
<dbReference type="SUPFAM" id="SSF56112">
    <property type="entry name" value="Protein kinase-like (PK-like)"/>
    <property type="match status" value="1"/>
</dbReference>
<keyword evidence="12 21" id="KW-0547">Nucleotide-binding</keyword>
<dbReference type="AlphaFoldDB" id="A0AA88RIB7"/>
<dbReference type="Pfam" id="PF23598">
    <property type="entry name" value="LRR_14"/>
    <property type="match status" value="1"/>
</dbReference>
<dbReference type="InterPro" id="IPR000719">
    <property type="entry name" value="Prot_kinase_dom"/>
</dbReference>
<keyword evidence="26" id="KW-1185">Reference proteome</keyword>
<keyword evidence="4" id="KW-1003">Cell membrane</keyword>
<evidence type="ECO:0000313" key="25">
    <source>
        <dbReference type="EMBL" id="KAK2982895.1"/>
    </source>
</evidence>
<dbReference type="FunFam" id="3.30.200.20:FF:000432">
    <property type="entry name" value="LRR receptor-like serine/threonine-protein kinase EFR"/>
    <property type="match status" value="1"/>
</dbReference>
<dbReference type="FunFam" id="3.80.10.10:FF:000288">
    <property type="entry name" value="LRR receptor-like serine/threonine-protein kinase EFR"/>
    <property type="match status" value="1"/>
</dbReference>
<feature type="binding site" evidence="21">
    <location>
        <position position="710"/>
    </location>
    <ligand>
        <name>ATP</name>
        <dbReference type="ChEBI" id="CHEBI:30616"/>
    </ligand>
</feature>
<comment type="caution">
    <text evidence="25">The sequence shown here is derived from an EMBL/GenBank/DDBJ whole genome shotgun (WGS) entry which is preliminary data.</text>
</comment>
<dbReference type="Pfam" id="PF00560">
    <property type="entry name" value="LRR_1"/>
    <property type="match status" value="3"/>
</dbReference>
<dbReference type="SMART" id="SM00220">
    <property type="entry name" value="S_TKc"/>
    <property type="match status" value="1"/>
</dbReference>
<dbReference type="PROSITE" id="PS00107">
    <property type="entry name" value="PROTEIN_KINASE_ATP"/>
    <property type="match status" value="1"/>
</dbReference>
<keyword evidence="8" id="KW-0808">Transferase</keyword>
<dbReference type="Gene3D" id="3.30.200.20">
    <property type="entry name" value="Phosphorylase Kinase, domain 1"/>
    <property type="match status" value="1"/>
</dbReference>
<comment type="catalytic activity">
    <reaction evidence="20">
        <text>L-seryl-[protein] + ATP = O-phospho-L-seryl-[protein] + ADP + H(+)</text>
        <dbReference type="Rhea" id="RHEA:17989"/>
        <dbReference type="Rhea" id="RHEA-COMP:9863"/>
        <dbReference type="Rhea" id="RHEA-COMP:11604"/>
        <dbReference type="ChEBI" id="CHEBI:15378"/>
        <dbReference type="ChEBI" id="CHEBI:29999"/>
        <dbReference type="ChEBI" id="CHEBI:30616"/>
        <dbReference type="ChEBI" id="CHEBI:83421"/>
        <dbReference type="ChEBI" id="CHEBI:456216"/>
        <dbReference type="EC" id="2.7.11.1"/>
    </reaction>
</comment>
<comment type="catalytic activity">
    <reaction evidence="19">
        <text>L-threonyl-[protein] + ATP = O-phospho-L-threonyl-[protein] + ADP + H(+)</text>
        <dbReference type="Rhea" id="RHEA:46608"/>
        <dbReference type="Rhea" id="RHEA-COMP:11060"/>
        <dbReference type="Rhea" id="RHEA-COMP:11605"/>
        <dbReference type="ChEBI" id="CHEBI:15378"/>
        <dbReference type="ChEBI" id="CHEBI:30013"/>
        <dbReference type="ChEBI" id="CHEBI:30616"/>
        <dbReference type="ChEBI" id="CHEBI:61977"/>
        <dbReference type="ChEBI" id="CHEBI:456216"/>
        <dbReference type="EC" id="2.7.11.1"/>
    </reaction>
</comment>
<keyword evidence="7" id="KW-0433">Leucine-rich repeat</keyword>
<keyword evidence="6" id="KW-0597">Phosphoprotein</keyword>
<evidence type="ECO:0000256" key="15">
    <source>
        <dbReference type="ARBA" id="ARBA00022989"/>
    </source>
</evidence>
<evidence type="ECO:0000259" key="24">
    <source>
        <dbReference type="PROSITE" id="PS50011"/>
    </source>
</evidence>
<proteinExistence type="predicted"/>
<sequence length="1012" mass="110658">MGLQEINLRAVRALASISNALILFSIHPMQCHQTSAAWRGVTCSRQHPRVVGFNLSGQGISGTISPSIGNLSFLRFIDLKGNGFVGEIPQEIGSLSRLRYLNFYNNTLQGKIPGNMSHCSELRFLDMARNNLVDKIPTELGFLKQLVFLALNRNNLTGTIPNSFGNLSALEELYLAESNLEGSIPSEMGQLTRLTIFAIAINKFQGVIPATIFNISTITSFSVADNLLTGSLPADIGFTLPNLQSFGIGGNKMGGEIPVSLMNATQLELLDIAGSNYVGQVPANIGGLQNLQWINIGSNHLGSNKTHDLSFIASLANCSKLRLLYFNNNYFGGELPSSIGNLSNQLQRLGLGQNQISGKIPAGLQTLANSLNMLGMEGNLFSGTIPDYLGKFQKLQVLGLYGNRFSGNIPASLENLTELYKLQLSRNQLQGNIPSNLGNCKRLTEVYMQQNELIGFIPQQIFSISSLSNTLNLSRNSLTGSLPLEVGRLISVYALDVSENKLAGEIPQTIGGCLGLEYLMMQGNYFQGMIPSALASLKGIRHLDLSRNNLSGQIPKDLENLRNLQYLNLSFNELEGEVPTKGVFAQAGTVSLLGNRNLCGGIPELQLPTCLPKGMKKRRSLEMKIVTVILGTVFLVITLASFAVLCWCRKRRNDRSSLTSEVDRALRVSYHELYQATSGFSSKFLIGSGSFGSVYKGRLDQHEDRPVAIKVLNLRRAGASKSFMAECNTLRNIRHRNLAKILSCCSSIDFKGNEFKALVYEFMENGSLDTWLHREVAEVQSSRTLNLVQRLNAAIDAASALCYLHDGCETPVIHRDLKPSNILLNHDMSAQISDFGLARLLPKITSNYSQQGDSSIVVKGSIGYAAPEYGMGGEASIYGDIYSYGILVLEMFTGRRPTDDIFRDGLTLHNYVKMDLPGNVMNIIDPVLIAMEREAQTEAAATEEEEEEEDGDDIQEEGDSNHVLSPSCEACVVSILEIGLACSVDAVPKARMKMKDVLRELHRIRGAVLRGG</sequence>
<dbReference type="GO" id="GO:0051707">
    <property type="term" value="P:response to other organism"/>
    <property type="evidence" value="ECO:0007669"/>
    <property type="project" value="UniProtKB-ARBA"/>
</dbReference>
<dbReference type="InterPro" id="IPR017441">
    <property type="entry name" value="Protein_kinase_ATP_BS"/>
</dbReference>
<dbReference type="Proteomes" id="UP001187471">
    <property type="component" value="Unassembled WGS sequence"/>
</dbReference>
<dbReference type="FunFam" id="1.10.510.10:FF:000358">
    <property type="entry name" value="Putative leucine-rich repeat receptor-like serine/threonine-protein kinase"/>
    <property type="match status" value="1"/>
</dbReference>
<keyword evidence="15 23" id="KW-1133">Transmembrane helix</keyword>
<evidence type="ECO:0000256" key="8">
    <source>
        <dbReference type="ARBA" id="ARBA00022679"/>
    </source>
</evidence>
<keyword evidence="11" id="KW-0677">Repeat</keyword>
<feature type="transmembrane region" description="Helical" evidence="23">
    <location>
        <begin position="625"/>
        <end position="648"/>
    </location>
</feature>
<dbReference type="EC" id="2.7.11.1" evidence="3"/>
<evidence type="ECO:0000256" key="20">
    <source>
        <dbReference type="ARBA" id="ARBA00048679"/>
    </source>
</evidence>
<dbReference type="GO" id="GO:0005886">
    <property type="term" value="C:plasma membrane"/>
    <property type="evidence" value="ECO:0007669"/>
    <property type="project" value="UniProtKB-SubCell"/>
</dbReference>
<evidence type="ECO:0000256" key="11">
    <source>
        <dbReference type="ARBA" id="ARBA00022737"/>
    </source>
</evidence>
<dbReference type="InterPro" id="IPR008271">
    <property type="entry name" value="Ser/Thr_kinase_AS"/>
</dbReference>
<evidence type="ECO:0000256" key="12">
    <source>
        <dbReference type="ARBA" id="ARBA00022741"/>
    </source>
</evidence>
<keyword evidence="17" id="KW-0675">Receptor</keyword>
<dbReference type="InterPro" id="IPR011009">
    <property type="entry name" value="Kinase-like_dom_sf"/>
</dbReference>
<evidence type="ECO:0000256" key="7">
    <source>
        <dbReference type="ARBA" id="ARBA00022614"/>
    </source>
</evidence>
<evidence type="ECO:0000256" key="4">
    <source>
        <dbReference type="ARBA" id="ARBA00022475"/>
    </source>
</evidence>
<protein>
    <recommendedName>
        <fullName evidence="3">non-specific serine/threonine protein kinase</fullName>
        <ecNumber evidence="3">2.7.11.1</ecNumber>
    </recommendedName>
</protein>
<evidence type="ECO:0000256" key="22">
    <source>
        <dbReference type="SAM" id="MobiDB-lite"/>
    </source>
</evidence>
<evidence type="ECO:0000256" key="1">
    <source>
        <dbReference type="ARBA" id="ARBA00004162"/>
    </source>
</evidence>
<dbReference type="PANTHER" id="PTHR27008:SF592">
    <property type="entry name" value="LEUCINE-RICH REPEAT RECEPTOR-LIKE PROTEIN KINASE FAMILY PROTEIN-RELATED"/>
    <property type="match status" value="1"/>
</dbReference>
<evidence type="ECO:0000256" key="2">
    <source>
        <dbReference type="ARBA" id="ARBA00004479"/>
    </source>
</evidence>
<dbReference type="PANTHER" id="PTHR27008">
    <property type="entry name" value="OS04G0122200 PROTEIN"/>
    <property type="match status" value="1"/>
</dbReference>
<gene>
    <name evidence="25" type="ORF">RJ640_003551</name>
</gene>
<keyword evidence="16 23" id="KW-0472">Membrane</keyword>
<dbReference type="Gene3D" id="3.80.10.10">
    <property type="entry name" value="Ribonuclease Inhibitor"/>
    <property type="match status" value="3"/>
</dbReference>
<evidence type="ECO:0000256" key="6">
    <source>
        <dbReference type="ARBA" id="ARBA00022553"/>
    </source>
</evidence>
<feature type="region of interest" description="Disordered" evidence="22">
    <location>
        <begin position="935"/>
        <end position="960"/>
    </location>
</feature>
<dbReference type="FunFam" id="3.80.10.10:FF:000095">
    <property type="entry name" value="LRR receptor-like serine/threonine-protein kinase GSO1"/>
    <property type="match status" value="1"/>
</dbReference>
<feature type="compositionally biased region" description="Acidic residues" evidence="22">
    <location>
        <begin position="941"/>
        <end position="958"/>
    </location>
</feature>
<keyword evidence="14 21" id="KW-0067">ATP-binding</keyword>
<keyword evidence="10" id="KW-0732">Signal</keyword>
<dbReference type="GO" id="GO:0005524">
    <property type="term" value="F:ATP binding"/>
    <property type="evidence" value="ECO:0007669"/>
    <property type="project" value="UniProtKB-UniRule"/>
</dbReference>
<keyword evidence="9 23" id="KW-0812">Transmembrane</keyword>
<dbReference type="SMART" id="SM00369">
    <property type="entry name" value="LRR_TYP"/>
    <property type="match status" value="6"/>
</dbReference>
<organism evidence="25 26">
    <name type="scientific">Escallonia rubra</name>
    <dbReference type="NCBI Taxonomy" id="112253"/>
    <lineage>
        <taxon>Eukaryota</taxon>
        <taxon>Viridiplantae</taxon>
        <taxon>Streptophyta</taxon>
        <taxon>Embryophyta</taxon>
        <taxon>Tracheophyta</taxon>
        <taxon>Spermatophyta</taxon>
        <taxon>Magnoliopsida</taxon>
        <taxon>eudicotyledons</taxon>
        <taxon>Gunneridae</taxon>
        <taxon>Pentapetalae</taxon>
        <taxon>asterids</taxon>
        <taxon>campanulids</taxon>
        <taxon>Escalloniales</taxon>
        <taxon>Escalloniaceae</taxon>
        <taxon>Escallonia</taxon>
    </lineage>
</organism>
<evidence type="ECO:0000256" key="3">
    <source>
        <dbReference type="ARBA" id="ARBA00012513"/>
    </source>
</evidence>
<dbReference type="EMBL" id="JAVXUO010001377">
    <property type="protein sequence ID" value="KAK2982895.1"/>
    <property type="molecule type" value="Genomic_DNA"/>
</dbReference>
<keyword evidence="18" id="KW-0325">Glycoprotein</keyword>
<dbReference type="InterPro" id="IPR001611">
    <property type="entry name" value="Leu-rich_rpt"/>
</dbReference>
<evidence type="ECO:0000256" key="21">
    <source>
        <dbReference type="PROSITE-ProRule" id="PRU10141"/>
    </source>
</evidence>
<comment type="subcellular location">
    <subcellularLocation>
        <location evidence="1">Cell membrane</location>
        <topology evidence="1">Single-pass membrane protein</topology>
    </subcellularLocation>
    <subcellularLocation>
        <location evidence="2">Membrane</location>
        <topology evidence="2">Single-pass type I membrane protein</topology>
    </subcellularLocation>
</comment>
<evidence type="ECO:0000256" key="10">
    <source>
        <dbReference type="ARBA" id="ARBA00022729"/>
    </source>
</evidence>
<dbReference type="PROSITE" id="PS00108">
    <property type="entry name" value="PROTEIN_KINASE_ST"/>
    <property type="match status" value="1"/>
</dbReference>
<reference evidence="25" key="1">
    <citation type="submission" date="2022-12" db="EMBL/GenBank/DDBJ databases">
        <title>Draft genome assemblies for two species of Escallonia (Escalloniales).</title>
        <authorList>
            <person name="Chanderbali A."/>
            <person name="Dervinis C."/>
            <person name="Anghel I."/>
            <person name="Soltis D."/>
            <person name="Soltis P."/>
            <person name="Zapata F."/>
        </authorList>
    </citation>
    <scope>NUCLEOTIDE SEQUENCE</scope>
    <source>
        <strain evidence="25">UCBG92.1500</strain>
        <tissue evidence="25">Leaf</tissue>
    </source>
</reference>
<evidence type="ECO:0000256" key="14">
    <source>
        <dbReference type="ARBA" id="ARBA00022840"/>
    </source>
</evidence>
<evidence type="ECO:0000256" key="23">
    <source>
        <dbReference type="SAM" id="Phobius"/>
    </source>
</evidence>
<evidence type="ECO:0000256" key="18">
    <source>
        <dbReference type="ARBA" id="ARBA00023180"/>
    </source>
</evidence>
<accession>A0AA88RIB7</accession>
<dbReference type="InterPro" id="IPR001245">
    <property type="entry name" value="Ser-Thr/Tyr_kinase_cat_dom"/>
</dbReference>
<dbReference type="Pfam" id="PF13855">
    <property type="entry name" value="LRR_8"/>
    <property type="match status" value="1"/>
</dbReference>
<keyword evidence="5" id="KW-0723">Serine/threonine-protein kinase</keyword>
<name>A0AA88RIB7_9ASTE</name>
<evidence type="ECO:0000256" key="5">
    <source>
        <dbReference type="ARBA" id="ARBA00022527"/>
    </source>
</evidence>
<keyword evidence="13" id="KW-0418">Kinase</keyword>
<evidence type="ECO:0000256" key="9">
    <source>
        <dbReference type="ARBA" id="ARBA00022692"/>
    </source>
</evidence>
<evidence type="ECO:0000256" key="16">
    <source>
        <dbReference type="ARBA" id="ARBA00023136"/>
    </source>
</evidence>
<dbReference type="GO" id="GO:0006952">
    <property type="term" value="P:defense response"/>
    <property type="evidence" value="ECO:0007669"/>
    <property type="project" value="UniProtKB-ARBA"/>
</dbReference>
<dbReference type="InterPro" id="IPR003591">
    <property type="entry name" value="Leu-rich_rpt_typical-subtyp"/>
</dbReference>
<dbReference type="PROSITE" id="PS50011">
    <property type="entry name" value="PROTEIN_KINASE_DOM"/>
    <property type="match status" value="1"/>
</dbReference>
<dbReference type="InterPro" id="IPR055414">
    <property type="entry name" value="LRR_R13L4/SHOC2-like"/>
</dbReference>
<dbReference type="Gene3D" id="1.10.510.10">
    <property type="entry name" value="Transferase(Phosphotransferase) domain 1"/>
    <property type="match status" value="1"/>
</dbReference>
<evidence type="ECO:0000313" key="26">
    <source>
        <dbReference type="Proteomes" id="UP001187471"/>
    </source>
</evidence>
<evidence type="ECO:0000256" key="13">
    <source>
        <dbReference type="ARBA" id="ARBA00022777"/>
    </source>
</evidence>
<dbReference type="GO" id="GO:0004674">
    <property type="term" value="F:protein serine/threonine kinase activity"/>
    <property type="evidence" value="ECO:0007669"/>
    <property type="project" value="UniProtKB-KW"/>
</dbReference>
<dbReference type="Pfam" id="PF07714">
    <property type="entry name" value="PK_Tyr_Ser-Thr"/>
    <property type="match status" value="1"/>
</dbReference>
<dbReference type="SUPFAM" id="SSF52058">
    <property type="entry name" value="L domain-like"/>
    <property type="match status" value="2"/>
</dbReference>
<evidence type="ECO:0000256" key="17">
    <source>
        <dbReference type="ARBA" id="ARBA00023170"/>
    </source>
</evidence>
<evidence type="ECO:0000256" key="19">
    <source>
        <dbReference type="ARBA" id="ARBA00047899"/>
    </source>
</evidence>
<dbReference type="InterPro" id="IPR051809">
    <property type="entry name" value="Plant_receptor-like_S/T_kinase"/>
</dbReference>
<feature type="domain" description="Protein kinase" evidence="24">
    <location>
        <begin position="680"/>
        <end position="1005"/>
    </location>
</feature>